<evidence type="ECO:0000313" key="4">
    <source>
        <dbReference type="EMBL" id="CAL1596207.1"/>
    </source>
</evidence>
<dbReference type="Gene3D" id="1.25.40.420">
    <property type="match status" value="1"/>
</dbReference>
<dbReference type="InterPro" id="IPR015915">
    <property type="entry name" value="Kelch-typ_b-propeller"/>
</dbReference>
<dbReference type="PANTHER" id="PTHR45632:SF3">
    <property type="entry name" value="KELCH-LIKE PROTEIN 32"/>
    <property type="match status" value="1"/>
</dbReference>
<dbReference type="AlphaFoldDB" id="A0AAV2L1R0"/>
<dbReference type="InterPro" id="IPR011333">
    <property type="entry name" value="SKP1/BTB/POZ_sf"/>
</dbReference>
<keyword evidence="2" id="KW-0677">Repeat</keyword>
<dbReference type="InterPro" id="IPR017096">
    <property type="entry name" value="BTB-kelch_protein"/>
</dbReference>
<dbReference type="FunFam" id="1.25.40.420:FF:000001">
    <property type="entry name" value="Kelch-like family member 12"/>
    <property type="match status" value="1"/>
</dbReference>
<feature type="domain" description="BTB" evidence="3">
    <location>
        <begin position="18"/>
        <end position="84"/>
    </location>
</feature>
<evidence type="ECO:0000256" key="1">
    <source>
        <dbReference type="ARBA" id="ARBA00022441"/>
    </source>
</evidence>
<dbReference type="InterPro" id="IPR011705">
    <property type="entry name" value="BACK"/>
</dbReference>
<gene>
    <name evidence="4" type="ORF">KC01_LOCUS24908</name>
</gene>
<keyword evidence="5" id="KW-1185">Reference proteome</keyword>
<name>A0AAV2L1R0_KNICA</name>
<reference evidence="4 5" key="1">
    <citation type="submission" date="2024-04" db="EMBL/GenBank/DDBJ databases">
        <authorList>
            <person name="Waldvogel A.-M."/>
            <person name="Schoenle A."/>
        </authorList>
    </citation>
    <scope>NUCLEOTIDE SEQUENCE [LARGE SCALE GENOMIC DNA]</scope>
</reference>
<dbReference type="SUPFAM" id="SSF117281">
    <property type="entry name" value="Kelch motif"/>
    <property type="match status" value="1"/>
</dbReference>
<dbReference type="EMBL" id="OZ035843">
    <property type="protein sequence ID" value="CAL1596207.1"/>
    <property type="molecule type" value="Genomic_DNA"/>
</dbReference>
<evidence type="ECO:0000313" key="5">
    <source>
        <dbReference type="Proteomes" id="UP001497482"/>
    </source>
</evidence>
<dbReference type="Pfam" id="PF07707">
    <property type="entry name" value="BACK"/>
    <property type="match status" value="1"/>
</dbReference>
<dbReference type="SMART" id="SM00612">
    <property type="entry name" value="Kelch"/>
    <property type="match status" value="6"/>
</dbReference>
<dbReference type="Gene3D" id="2.120.10.80">
    <property type="entry name" value="Kelch-type beta propeller"/>
    <property type="match status" value="1"/>
</dbReference>
<dbReference type="PROSITE" id="PS50097">
    <property type="entry name" value="BTB"/>
    <property type="match status" value="1"/>
</dbReference>
<dbReference type="Proteomes" id="UP001497482">
    <property type="component" value="Chromosome 21"/>
</dbReference>
<evidence type="ECO:0000259" key="3">
    <source>
        <dbReference type="PROSITE" id="PS50097"/>
    </source>
</evidence>
<dbReference type="InterPro" id="IPR006652">
    <property type="entry name" value="Kelch_1"/>
</dbReference>
<evidence type="ECO:0000256" key="2">
    <source>
        <dbReference type="ARBA" id="ARBA00022737"/>
    </source>
</evidence>
<dbReference type="SMART" id="SM00225">
    <property type="entry name" value="BTB"/>
    <property type="match status" value="1"/>
</dbReference>
<keyword evidence="1" id="KW-0880">Kelch repeat</keyword>
<accession>A0AAV2L1R0</accession>
<dbReference type="InterPro" id="IPR000210">
    <property type="entry name" value="BTB/POZ_dom"/>
</dbReference>
<dbReference type="PRINTS" id="PR00501">
    <property type="entry name" value="KELCHREPEAT"/>
</dbReference>
<dbReference type="Pfam" id="PF00651">
    <property type="entry name" value="BTB"/>
    <property type="match status" value="1"/>
</dbReference>
<dbReference type="SMART" id="SM00875">
    <property type="entry name" value="BACK"/>
    <property type="match status" value="1"/>
</dbReference>
<dbReference type="PANTHER" id="PTHR45632">
    <property type="entry name" value="LD33804P"/>
    <property type="match status" value="1"/>
</dbReference>
<organism evidence="4 5">
    <name type="scientific">Knipowitschia caucasica</name>
    <name type="common">Caucasian dwarf goby</name>
    <name type="synonym">Pomatoschistus caucasicus</name>
    <dbReference type="NCBI Taxonomy" id="637954"/>
    <lineage>
        <taxon>Eukaryota</taxon>
        <taxon>Metazoa</taxon>
        <taxon>Chordata</taxon>
        <taxon>Craniata</taxon>
        <taxon>Vertebrata</taxon>
        <taxon>Euteleostomi</taxon>
        <taxon>Actinopterygii</taxon>
        <taxon>Neopterygii</taxon>
        <taxon>Teleostei</taxon>
        <taxon>Neoteleostei</taxon>
        <taxon>Acanthomorphata</taxon>
        <taxon>Gobiaria</taxon>
        <taxon>Gobiiformes</taxon>
        <taxon>Gobioidei</taxon>
        <taxon>Gobiidae</taxon>
        <taxon>Gobiinae</taxon>
        <taxon>Knipowitschia</taxon>
    </lineage>
</organism>
<dbReference type="PIRSF" id="PIRSF037037">
    <property type="entry name" value="Kelch-like_protein_gigaxonin"/>
    <property type="match status" value="1"/>
</dbReference>
<proteinExistence type="predicted"/>
<dbReference type="SUPFAM" id="SSF54695">
    <property type="entry name" value="POZ domain"/>
    <property type="match status" value="1"/>
</dbReference>
<dbReference type="Pfam" id="PF24681">
    <property type="entry name" value="Kelch_KLHDC2_KLHL20_DRC7"/>
    <property type="match status" value="1"/>
</dbReference>
<protein>
    <recommendedName>
        <fullName evidence="3">BTB domain-containing protein</fullName>
    </recommendedName>
</protein>
<dbReference type="Gene3D" id="3.30.710.10">
    <property type="entry name" value="Potassium Channel Kv1.1, Chain A"/>
    <property type="match status" value="1"/>
</dbReference>
<dbReference type="Pfam" id="PF01344">
    <property type="entry name" value="Kelch_1"/>
    <property type="match status" value="1"/>
</dbReference>
<sequence length="570" mass="64156">MQKQLSVMEEMRRNQALCDAVIRVQGSLFNVHKVMMCCCSPFFKALFSSWSTPDNNIFDIPIVSAEAMGAFIQFAYTGKVQITKDNIDELFIAADCFCVDGLVEECCRIMVETLSPDNCLKTWWLTEKYYYPTMRNRVFSYILGHFEEVAAHPSFLQLSLEDLMQFIQSDVLKVHKEQAVFEAVLLWISHQPQDSRELIEKTLPQIRLAFMDTQYFSTHVMQNKLIQQSRGCNAYLIQAMKQMLDYSHGYTSSSSTNGAQIQPRVPRTVLMAIGGWNIIDPTNAIEVYNSHTKRWVRIANPDRTLRAYHGVAFLDGFVYVIGGFDGVEKFSTMHKYSLDSQTWEEAAPMHSSRCYVSVVHLDGLIYAIGGRDDEGRLKTAERYSPQFNQWTMIASMHERRSDAGAAGLNGKIYIFGGYDGDDPLFTAESYNPENDQWSVISPMTNFRSGLSAVANAGEIYVVGGFNGLSRLNTMEVYNPRTDSWRVGPPLLTHRSNFGMAVLNDEMFVVGGYDGFNTITCVEKFTFKTGLWSCVSDMSVSRSALACCVVSDLPNMDAFSGHAPSLHSGSL</sequence>